<dbReference type="InterPro" id="IPR000276">
    <property type="entry name" value="GPCR_Rhodpsn"/>
</dbReference>
<organism evidence="7 8">
    <name type="scientific">Paraphoma chrysanthemicola</name>
    <dbReference type="NCBI Taxonomy" id="798071"/>
    <lineage>
        <taxon>Eukaryota</taxon>
        <taxon>Fungi</taxon>
        <taxon>Dikarya</taxon>
        <taxon>Ascomycota</taxon>
        <taxon>Pezizomycotina</taxon>
        <taxon>Dothideomycetes</taxon>
        <taxon>Pleosporomycetidae</taxon>
        <taxon>Pleosporales</taxon>
        <taxon>Pleosporineae</taxon>
        <taxon>Phaeosphaeriaceae</taxon>
        <taxon>Paraphoma</taxon>
    </lineage>
</organism>
<feature type="transmembrane region" description="Helical" evidence="5">
    <location>
        <begin position="95"/>
        <end position="115"/>
    </location>
</feature>
<feature type="transmembrane region" description="Helical" evidence="5">
    <location>
        <begin position="177"/>
        <end position="197"/>
    </location>
</feature>
<dbReference type="Pfam" id="PF00001">
    <property type="entry name" value="7tm_1"/>
    <property type="match status" value="1"/>
</dbReference>
<dbReference type="EMBL" id="JAGMVJ010000004">
    <property type="protein sequence ID" value="KAH7091339.1"/>
    <property type="molecule type" value="Genomic_DNA"/>
</dbReference>
<dbReference type="Gene3D" id="1.20.1070.10">
    <property type="entry name" value="Rhodopsin 7-helix transmembrane proteins"/>
    <property type="match status" value="1"/>
</dbReference>
<dbReference type="GO" id="GO:0004930">
    <property type="term" value="F:G protein-coupled receptor activity"/>
    <property type="evidence" value="ECO:0007669"/>
    <property type="project" value="InterPro"/>
</dbReference>
<dbReference type="GO" id="GO:0007189">
    <property type="term" value="P:adenylate cyclase-activating G protein-coupled receptor signaling pathway"/>
    <property type="evidence" value="ECO:0007669"/>
    <property type="project" value="TreeGrafter"/>
</dbReference>
<dbReference type="GO" id="GO:0005886">
    <property type="term" value="C:plasma membrane"/>
    <property type="evidence" value="ECO:0007669"/>
    <property type="project" value="TreeGrafter"/>
</dbReference>
<proteinExistence type="predicted"/>
<feature type="domain" description="G-protein coupled receptors family 1 profile" evidence="6">
    <location>
        <begin position="30"/>
        <end position="202"/>
    </location>
</feature>
<evidence type="ECO:0000256" key="2">
    <source>
        <dbReference type="ARBA" id="ARBA00022692"/>
    </source>
</evidence>
<keyword evidence="4 5" id="KW-0472">Membrane</keyword>
<evidence type="ECO:0000256" key="4">
    <source>
        <dbReference type="ARBA" id="ARBA00023136"/>
    </source>
</evidence>
<feature type="transmembrane region" description="Helical" evidence="5">
    <location>
        <begin position="19"/>
        <end position="39"/>
    </location>
</feature>
<dbReference type="AlphaFoldDB" id="A0A8K0W1K5"/>
<keyword evidence="8" id="KW-1185">Reference proteome</keyword>
<dbReference type="PANTHER" id="PTHR23112">
    <property type="entry name" value="G PROTEIN-COUPLED RECEPTOR 157-RELATED"/>
    <property type="match status" value="1"/>
</dbReference>
<feature type="transmembrane region" description="Helical" evidence="5">
    <location>
        <begin position="376"/>
        <end position="398"/>
    </location>
</feature>
<keyword evidence="3 5" id="KW-1133">Transmembrane helix</keyword>
<gene>
    <name evidence="7" type="ORF">FB567DRAFT_616864</name>
</gene>
<evidence type="ECO:0000313" key="7">
    <source>
        <dbReference type="EMBL" id="KAH7091339.1"/>
    </source>
</evidence>
<dbReference type="InterPro" id="IPR017452">
    <property type="entry name" value="GPCR_Rhodpsn_7TM"/>
</dbReference>
<evidence type="ECO:0000259" key="6">
    <source>
        <dbReference type="PROSITE" id="PS50262"/>
    </source>
</evidence>
<dbReference type="PROSITE" id="PS50262">
    <property type="entry name" value="G_PROTEIN_RECEP_F1_2"/>
    <property type="match status" value="1"/>
</dbReference>
<evidence type="ECO:0000313" key="8">
    <source>
        <dbReference type="Proteomes" id="UP000813461"/>
    </source>
</evidence>
<dbReference type="Proteomes" id="UP000813461">
    <property type="component" value="Unassembled WGS sequence"/>
</dbReference>
<evidence type="ECO:0000256" key="5">
    <source>
        <dbReference type="SAM" id="Phobius"/>
    </source>
</evidence>
<dbReference type="PANTHER" id="PTHR23112:SF0">
    <property type="entry name" value="TRANSMEMBRANE PROTEIN 116"/>
    <property type="match status" value="1"/>
</dbReference>
<protein>
    <recommendedName>
        <fullName evidence="6">G-protein coupled receptors family 1 profile domain-containing protein</fullName>
    </recommendedName>
</protein>
<dbReference type="SUPFAM" id="SSF81321">
    <property type="entry name" value="Family A G protein-coupled receptor-like"/>
    <property type="match status" value="1"/>
</dbReference>
<keyword evidence="2 5" id="KW-0812">Transmembrane</keyword>
<feature type="transmembrane region" description="Helical" evidence="5">
    <location>
        <begin position="345"/>
        <end position="364"/>
    </location>
</feature>
<name>A0A8K0W1K5_9PLEO</name>
<evidence type="ECO:0000256" key="1">
    <source>
        <dbReference type="ARBA" id="ARBA00004141"/>
    </source>
</evidence>
<dbReference type="CDD" id="cd00637">
    <property type="entry name" value="7tm_classA_rhodopsin-like"/>
    <property type="match status" value="1"/>
</dbReference>
<sequence>MAIIGAHAKYDSAISIPTLIGSVLSMVATASVILIWIIARGKQRRDFRYALILNLAVAEFLNSLNNSISGFAVVITHSPLVPGVACRFNGWAGQFSVTAIDFSILAITLVTLLTIQVRSFVIYASTTTKALICLSIWIIPLCTSIIALLRDYYGPVSGNWCWIEKRFTLQRYLLNHAWRFAIFFVSMFSYVYIFVYMSRRMRPQHVSIVGSSDLDSIDCELMPRKDYDAVLAGCGDTPRISVEEKNRPSTPIKRTHRRNLSSFSFAGNRGRDNFPPEQDGDCVATPCLDIEEKAHASSSHQSELSGAPSNEKDLETVALNAPAPFARTDTRISSRAKIDRDIGRMLLLNMYPVSYIVLWLPGIANRVAEGMGHEVRILAILQSSTQFIGLVDAMIYVYQEHRSDVRRWLSWSHSRRV</sequence>
<dbReference type="OrthoDB" id="100006at2759"/>
<comment type="subcellular location">
    <subcellularLocation>
        <location evidence="1">Membrane</location>
        <topology evidence="1">Multi-pass membrane protein</topology>
    </subcellularLocation>
</comment>
<feature type="transmembrane region" description="Helical" evidence="5">
    <location>
        <begin position="127"/>
        <end position="149"/>
    </location>
</feature>
<comment type="caution">
    <text evidence="7">The sequence shown here is derived from an EMBL/GenBank/DDBJ whole genome shotgun (WGS) entry which is preliminary data.</text>
</comment>
<feature type="transmembrane region" description="Helical" evidence="5">
    <location>
        <begin position="51"/>
        <end position="75"/>
    </location>
</feature>
<reference evidence="7" key="1">
    <citation type="journal article" date="2021" name="Nat. Commun.">
        <title>Genetic determinants of endophytism in the Arabidopsis root mycobiome.</title>
        <authorList>
            <person name="Mesny F."/>
            <person name="Miyauchi S."/>
            <person name="Thiergart T."/>
            <person name="Pickel B."/>
            <person name="Atanasova L."/>
            <person name="Karlsson M."/>
            <person name="Huettel B."/>
            <person name="Barry K.W."/>
            <person name="Haridas S."/>
            <person name="Chen C."/>
            <person name="Bauer D."/>
            <person name="Andreopoulos W."/>
            <person name="Pangilinan J."/>
            <person name="LaButti K."/>
            <person name="Riley R."/>
            <person name="Lipzen A."/>
            <person name="Clum A."/>
            <person name="Drula E."/>
            <person name="Henrissat B."/>
            <person name="Kohler A."/>
            <person name="Grigoriev I.V."/>
            <person name="Martin F.M."/>
            <person name="Hacquard S."/>
        </authorList>
    </citation>
    <scope>NUCLEOTIDE SEQUENCE</scope>
    <source>
        <strain evidence="7">MPI-SDFR-AT-0120</strain>
    </source>
</reference>
<accession>A0A8K0W1K5</accession>
<evidence type="ECO:0000256" key="3">
    <source>
        <dbReference type="ARBA" id="ARBA00022989"/>
    </source>
</evidence>